<dbReference type="SMART" id="SM00499">
    <property type="entry name" value="AAI"/>
    <property type="match status" value="3"/>
</dbReference>
<dbReference type="CDD" id="cd01959">
    <property type="entry name" value="nsLTP2"/>
    <property type="match status" value="2"/>
</dbReference>
<evidence type="ECO:0000256" key="3">
    <source>
        <dbReference type="SAM" id="Phobius"/>
    </source>
</evidence>
<evidence type="ECO:0000313" key="7">
    <source>
        <dbReference type="Proteomes" id="UP000824890"/>
    </source>
</evidence>
<keyword evidence="3" id="KW-0812">Transmembrane</keyword>
<feature type="chain" id="PRO_5045239601" description="Bifunctional inhibitor/plant lipid transfer protein/seed storage helical domain-containing protein" evidence="4">
    <location>
        <begin position="31"/>
        <end position="271"/>
    </location>
</feature>
<dbReference type="SUPFAM" id="SSF47699">
    <property type="entry name" value="Bifunctional inhibitor/lipid-transfer protein/seed storage 2S albumin"/>
    <property type="match status" value="3"/>
</dbReference>
<evidence type="ECO:0000256" key="1">
    <source>
        <dbReference type="ARBA" id="ARBA00022448"/>
    </source>
</evidence>
<dbReference type="InterPro" id="IPR036312">
    <property type="entry name" value="Bifun_inhib/LTP/seed_sf"/>
</dbReference>
<dbReference type="PANTHER" id="PTHR33214">
    <property type="entry name" value="BIFUNCTIONAL INHIBITOR/LIPID-TRANSFER PROTEIN/SEED STORAGE 2S ALBUMIN SUPERFAMILY PROTEIN"/>
    <property type="match status" value="1"/>
</dbReference>
<keyword evidence="1" id="KW-0813">Transport</keyword>
<feature type="signal peptide" evidence="4">
    <location>
        <begin position="1"/>
        <end position="30"/>
    </location>
</feature>
<feature type="non-terminal residue" evidence="6">
    <location>
        <position position="1"/>
    </location>
</feature>
<protein>
    <recommendedName>
        <fullName evidence="5">Bifunctional inhibitor/plant lipid transfer protein/seed storage helical domain-containing protein</fullName>
    </recommendedName>
</protein>
<keyword evidence="4" id="KW-0732">Signal</keyword>
<dbReference type="InterPro" id="IPR016140">
    <property type="entry name" value="Bifunc_inhib/LTP/seed_store"/>
</dbReference>
<keyword evidence="3" id="KW-0472">Membrane</keyword>
<feature type="transmembrane region" description="Helical" evidence="3">
    <location>
        <begin position="168"/>
        <end position="193"/>
    </location>
</feature>
<feature type="domain" description="Bifunctional inhibitor/plant lipid transfer protein/seed storage helical" evidence="5">
    <location>
        <begin position="206"/>
        <end position="271"/>
    </location>
</feature>
<sequence length="271" mass="29229">SLSLQNMRFTGVVCIAFVIVLVSALAPTKADLEEKVACIPTELMTCIPALQTGSQPSAECCGKLKEQESCLCGYIQNPLFSQYFEKVAKFTKHEIHRSSMHRVCDSPCVSFSSSNPTELTPCIPAGQTGSQPSAECCGKLKEQESCLCKYINKRLFPPYVSSANVQKVLAACVSMKFTGVVCIAFVIVLLSALAPTKAVFEEKVACIPTELMTCIPALQTGSQPSADCCGKLKEQESCLCGYIQNPLFSQYVTSENAHKVLATCGISYPTC</sequence>
<dbReference type="EMBL" id="JAGKQM010000008">
    <property type="protein sequence ID" value="KAH0916713.1"/>
    <property type="molecule type" value="Genomic_DNA"/>
</dbReference>
<keyword evidence="2" id="KW-0446">Lipid-binding</keyword>
<gene>
    <name evidence="6" type="ORF">HID58_031159</name>
</gene>
<feature type="domain" description="Bifunctional inhibitor/plant lipid transfer protein/seed storage helical" evidence="5">
    <location>
        <begin position="38"/>
        <end position="104"/>
    </location>
</feature>
<name>A0ABQ8CI51_BRANA</name>
<dbReference type="InterPro" id="IPR033872">
    <property type="entry name" value="nsLTP2"/>
</dbReference>
<feature type="domain" description="Bifunctional inhibitor/plant lipid transfer protein/seed storage helical" evidence="5">
    <location>
        <begin position="108"/>
        <end position="182"/>
    </location>
</feature>
<evidence type="ECO:0000313" key="6">
    <source>
        <dbReference type="EMBL" id="KAH0916713.1"/>
    </source>
</evidence>
<dbReference type="Pfam" id="PF00234">
    <property type="entry name" value="Tryp_alpha_amyl"/>
    <property type="match status" value="3"/>
</dbReference>
<organism evidence="6 7">
    <name type="scientific">Brassica napus</name>
    <name type="common">Rape</name>
    <dbReference type="NCBI Taxonomy" id="3708"/>
    <lineage>
        <taxon>Eukaryota</taxon>
        <taxon>Viridiplantae</taxon>
        <taxon>Streptophyta</taxon>
        <taxon>Embryophyta</taxon>
        <taxon>Tracheophyta</taxon>
        <taxon>Spermatophyta</taxon>
        <taxon>Magnoliopsida</taxon>
        <taxon>eudicotyledons</taxon>
        <taxon>Gunneridae</taxon>
        <taxon>Pentapetalae</taxon>
        <taxon>rosids</taxon>
        <taxon>malvids</taxon>
        <taxon>Brassicales</taxon>
        <taxon>Brassicaceae</taxon>
        <taxon>Brassiceae</taxon>
        <taxon>Brassica</taxon>
    </lineage>
</organism>
<accession>A0ABQ8CI51</accession>
<dbReference type="PANTHER" id="PTHR33214:SF47">
    <property type="entry name" value="BIFUNCTIONAL INHIBITOR_LIPID-TRANSFER PROTEIN_SEED STORAGE 2S ALBUMIN SUPERFAMILY PROTEIN"/>
    <property type="match status" value="1"/>
</dbReference>
<proteinExistence type="predicted"/>
<dbReference type="Proteomes" id="UP000824890">
    <property type="component" value="Unassembled WGS sequence"/>
</dbReference>
<evidence type="ECO:0000259" key="5">
    <source>
        <dbReference type="SMART" id="SM00499"/>
    </source>
</evidence>
<evidence type="ECO:0000256" key="2">
    <source>
        <dbReference type="ARBA" id="ARBA00023121"/>
    </source>
</evidence>
<dbReference type="Gene3D" id="1.10.110.10">
    <property type="entry name" value="Plant lipid-transfer and hydrophobic proteins"/>
    <property type="match status" value="3"/>
</dbReference>
<keyword evidence="7" id="KW-1185">Reference proteome</keyword>
<reference evidence="6 7" key="1">
    <citation type="submission" date="2021-05" db="EMBL/GenBank/DDBJ databases">
        <title>Genome Assembly of Synthetic Allotetraploid Brassica napus Reveals Homoeologous Exchanges between Subgenomes.</title>
        <authorList>
            <person name="Davis J.T."/>
        </authorList>
    </citation>
    <scope>NUCLEOTIDE SEQUENCE [LARGE SCALE GENOMIC DNA]</scope>
    <source>
        <strain evidence="7">cv. Da-Ae</strain>
        <tissue evidence="6">Seedling</tissue>
    </source>
</reference>
<keyword evidence="3" id="KW-1133">Transmembrane helix</keyword>
<comment type="caution">
    <text evidence="6">The sequence shown here is derived from an EMBL/GenBank/DDBJ whole genome shotgun (WGS) entry which is preliminary data.</text>
</comment>
<evidence type="ECO:0000256" key="4">
    <source>
        <dbReference type="SAM" id="SignalP"/>
    </source>
</evidence>